<evidence type="ECO:0000313" key="1">
    <source>
        <dbReference type="EMBL" id="VDM11962.1"/>
    </source>
</evidence>
<keyword evidence="2" id="KW-1185">Reference proteome</keyword>
<accession>A0A3P7FN24</accession>
<dbReference type="EMBL" id="UYWW01002606">
    <property type="protein sequence ID" value="VDM11962.1"/>
    <property type="molecule type" value="Genomic_DNA"/>
</dbReference>
<proteinExistence type="predicted"/>
<dbReference type="InParanoid" id="A0A3P7FN24"/>
<sequence>MDSGQPADAWCSSTARALDIFNRRGSLLAVALGGVNSEAVASLPAYNSPKATAPAPYSSSYQYNDHNSSTTMTSCRLFQAVPVFDSFLSLSKCNRLTIQRSLTRISMYG</sequence>
<protein>
    <submittedName>
        <fullName evidence="1">Uncharacterized protein</fullName>
    </submittedName>
</protein>
<dbReference type="Proteomes" id="UP000270924">
    <property type="component" value="Unassembled WGS sequence"/>
</dbReference>
<gene>
    <name evidence="1" type="ORF">WBA_LOCUS5348</name>
</gene>
<dbReference type="AlphaFoldDB" id="A0A3P7FN24"/>
<reference evidence="1 2" key="1">
    <citation type="submission" date="2018-11" db="EMBL/GenBank/DDBJ databases">
        <authorList>
            <consortium name="Pathogen Informatics"/>
        </authorList>
    </citation>
    <scope>NUCLEOTIDE SEQUENCE [LARGE SCALE GENOMIC DNA]</scope>
</reference>
<organism evidence="1 2">
    <name type="scientific">Wuchereria bancrofti</name>
    <dbReference type="NCBI Taxonomy" id="6293"/>
    <lineage>
        <taxon>Eukaryota</taxon>
        <taxon>Metazoa</taxon>
        <taxon>Ecdysozoa</taxon>
        <taxon>Nematoda</taxon>
        <taxon>Chromadorea</taxon>
        <taxon>Rhabditida</taxon>
        <taxon>Spirurina</taxon>
        <taxon>Spiruromorpha</taxon>
        <taxon>Filarioidea</taxon>
        <taxon>Onchocercidae</taxon>
        <taxon>Wuchereria</taxon>
    </lineage>
</organism>
<evidence type="ECO:0000313" key="2">
    <source>
        <dbReference type="Proteomes" id="UP000270924"/>
    </source>
</evidence>
<feature type="non-terminal residue" evidence="1">
    <location>
        <position position="109"/>
    </location>
</feature>
<name>A0A3P7FN24_WUCBA</name>
<dbReference type="OrthoDB" id="5867021at2759"/>